<dbReference type="Gene3D" id="3.60.40.10">
    <property type="entry name" value="PPM-type phosphatase domain"/>
    <property type="match status" value="1"/>
</dbReference>
<keyword evidence="10" id="KW-1015">Disulfide bond</keyword>
<evidence type="ECO:0000256" key="2">
    <source>
        <dbReference type="ARBA" id="ARBA00001946"/>
    </source>
</evidence>
<keyword evidence="9" id="KW-0186">Copper</keyword>
<feature type="transmembrane region" description="Helical" evidence="17">
    <location>
        <begin position="541"/>
        <end position="566"/>
    </location>
</feature>
<evidence type="ECO:0000313" key="20">
    <source>
        <dbReference type="EMBL" id="RXH76569.1"/>
    </source>
</evidence>
<comment type="catalytic activity">
    <reaction evidence="14">
        <text>O-phospho-L-threonyl-[protein] + H2O = L-threonyl-[protein] + phosphate</text>
        <dbReference type="Rhea" id="RHEA:47004"/>
        <dbReference type="Rhea" id="RHEA-COMP:11060"/>
        <dbReference type="Rhea" id="RHEA-COMP:11605"/>
        <dbReference type="ChEBI" id="CHEBI:15377"/>
        <dbReference type="ChEBI" id="CHEBI:30013"/>
        <dbReference type="ChEBI" id="CHEBI:43474"/>
        <dbReference type="ChEBI" id="CHEBI:61977"/>
        <dbReference type="EC" id="3.1.3.16"/>
    </reaction>
</comment>
<evidence type="ECO:0000256" key="14">
    <source>
        <dbReference type="ARBA" id="ARBA00048336"/>
    </source>
</evidence>
<sequence>MFSWLARIACTCWKPLRRYARMNKDEVDDSSLEDPLLWCRSLDRHSYGEFSFAVVQANEVIEDHSQVETGRDATFVGVYDGHGGPDASRFINDHLFLHLMRHAQEKGTISEDILRSAFSSTEDGFLTLVRRTCGIKPLMAAIGSCCLVGVIWRGTLYVANLGDSRAVIGSIGRSNKIAAEQLNREHNASMEEVRQELRSLHPDDSHIVVMKHGVWRIKGIIQVSRSIGDAYLKRPEFSLDPTFPRFHLSEPLGRPVLTAEPSVCARVLQPNDKFVIFASDGLWEHMTNQEAVEIVHNNPRAGIAKRLLKTALSEAARKREMRYDDLKKVGKGVRRFFHDDITIVVIFIDHDLLGKNQPAPELSVRGFIDTVGPSIMALRNTVAVSFIIMMIFFGACSATVYTVGGDLEGWTDSGAVDYNEWASSKKFYVGDEFIFNYKHEYDFVMIVTQADYDYCIPSLPLSHYGTFTALTFDIPGTYYVICGEPGHCKAGQKIKIKINALEIEDPVVSPSPSPSPSSPSGSPTNAKAMSPSSKITRPLPVLNLVMVGGAATALLMLVAWVSHFIYSRLNESMFQAEKSCQVV</sequence>
<comment type="similarity">
    <text evidence="3 15">Belongs to the PP2C family.</text>
</comment>
<dbReference type="PROSITE" id="PS01032">
    <property type="entry name" value="PPM_1"/>
    <property type="match status" value="1"/>
</dbReference>
<evidence type="ECO:0000256" key="17">
    <source>
        <dbReference type="SAM" id="Phobius"/>
    </source>
</evidence>
<evidence type="ECO:0000256" key="9">
    <source>
        <dbReference type="ARBA" id="ARBA00023008"/>
    </source>
</evidence>
<dbReference type="EMBL" id="RDQH01000340">
    <property type="protein sequence ID" value="RXH76569.1"/>
    <property type="molecule type" value="Genomic_DNA"/>
</dbReference>
<evidence type="ECO:0000256" key="8">
    <source>
        <dbReference type="ARBA" id="ARBA00022912"/>
    </source>
</evidence>
<dbReference type="Gene3D" id="2.60.40.420">
    <property type="entry name" value="Cupredoxins - blue copper proteins"/>
    <property type="match status" value="1"/>
</dbReference>
<dbReference type="PROSITE" id="PS00196">
    <property type="entry name" value="COPPER_BLUE"/>
    <property type="match status" value="1"/>
</dbReference>
<gene>
    <name evidence="20" type="ORF">DVH24_019457</name>
</gene>
<dbReference type="InterPro" id="IPR008972">
    <property type="entry name" value="Cupredoxin"/>
</dbReference>
<feature type="region of interest" description="Disordered" evidence="16">
    <location>
        <begin position="507"/>
        <end position="532"/>
    </location>
</feature>
<keyword evidence="17" id="KW-0472">Membrane</keyword>
<dbReference type="Pfam" id="PF02298">
    <property type="entry name" value="Cu_bind_like"/>
    <property type="match status" value="1"/>
</dbReference>
<dbReference type="FunFam" id="3.60.40.10:FF:000020">
    <property type="entry name" value="Probable protein phosphatase 2C 42"/>
    <property type="match status" value="1"/>
</dbReference>
<dbReference type="GO" id="GO:0046872">
    <property type="term" value="F:metal ion binding"/>
    <property type="evidence" value="ECO:0007669"/>
    <property type="project" value="UniProtKB-KW"/>
</dbReference>
<comment type="cofactor">
    <cofactor evidence="1">
        <name>Mn(2+)</name>
        <dbReference type="ChEBI" id="CHEBI:29035"/>
    </cofactor>
</comment>
<dbReference type="InterPro" id="IPR028871">
    <property type="entry name" value="BlueCu_1_BS"/>
</dbReference>
<evidence type="ECO:0000256" key="7">
    <source>
        <dbReference type="ARBA" id="ARBA00022842"/>
    </source>
</evidence>
<dbReference type="PROSITE" id="PS51485">
    <property type="entry name" value="PHYTOCYANIN"/>
    <property type="match status" value="1"/>
</dbReference>
<proteinExistence type="inferred from homology"/>
<dbReference type="InterPro" id="IPR000222">
    <property type="entry name" value="PP2C_BS"/>
</dbReference>
<dbReference type="PROSITE" id="PS51746">
    <property type="entry name" value="PPM_2"/>
    <property type="match status" value="1"/>
</dbReference>
<dbReference type="SMART" id="SM00332">
    <property type="entry name" value="PP2Cc"/>
    <property type="match status" value="1"/>
</dbReference>
<dbReference type="GO" id="GO:0009055">
    <property type="term" value="F:electron transfer activity"/>
    <property type="evidence" value="ECO:0007669"/>
    <property type="project" value="InterPro"/>
</dbReference>
<keyword evidence="21" id="KW-1185">Reference proteome</keyword>
<evidence type="ECO:0000256" key="12">
    <source>
        <dbReference type="ARBA" id="ARBA00023211"/>
    </source>
</evidence>
<dbReference type="SUPFAM" id="SSF49503">
    <property type="entry name" value="Cupredoxins"/>
    <property type="match status" value="1"/>
</dbReference>
<dbReference type="GO" id="GO:0004722">
    <property type="term" value="F:protein serine/threonine phosphatase activity"/>
    <property type="evidence" value="ECO:0007669"/>
    <property type="project" value="UniProtKB-EC"/>
</dbReference>
<keyword evidence="12" id="KW-0464">Manganese</keyword>
<evidence type="ECO:0000256" key="3">
    <source>
        <dbReference type="ARBA" id="ARBA00006702"/>
    </source>
</evidence>
<organism evidence="20 21">
    <name type="scientific">Malus domestica</name>
    <name type="common">Apple</name>
    <name type="synonym">Pyrus malus</name>
    <dbReference type="NCBI Taxonomy" id="3750"/>
    <lineage>
        <taxon>Eukaryota</taxon>
        <taxon>Viridiplantae</taxon>
        <taxon>Streptophyta</taxon>
        <taxon>Embryophyta</taxon>
        <taxon>Tracheophyta</taxon>
        <taxon>Spermatophyta</taxon>
        <taxon>Magnoliopsida</taxon>
        <taxon>eudicotyledons</taxon>
        <taxon>Gunneridae</taxon>
        <taxon>Pentapetalae</taxon>
        <taxon>rosids</taxon>
        <taxon>fabids</taxon>
        <taxon>Rosales</taxon>
        <taxon>Rosaceae</taxon>
        <taxon>Amygdaloideae</taxon>
        <taxon>Maleae</taxon>
        <taxon>Malus</taxon>
    </lineage>
</organism>
<dbReference type="PANTHER" id="PTHR47992">
    <property type="entry name" value="PROTEIN PHOSPHATASE"/>
    <property type="match status" value="1"/>
</dbReference>
<accession>A0A498I100</accession>
<evidence type="ECO:0000256" key="1">
    <source>
        <dbReference type="ARBA" id="ARBA00001936"/>
    </source>
</evidence>
<comment type="cofactor">
    <cofactor evidence="2">
        <name>Mg(2+)</name>
        <dbReference type="ChEBI" id="CHEBI:18420"/>
    </cofactor>
</comment>
<keyword evidence="7" id="KW-0460">Magnesium</keyword>
<evidence type="ECO:0000256" key="15">
    <source>
        <dbReference type="RuleBase" id="RU003465"/>
    </source>
</evidence>
<feature type="domain" description="PPM-type phosphatase" evidence="19">
    <location>
        <begin position="49"/>
        <end position="348"/>
    </location>
</feature>
<dbReference type="Pfam" id="PF00481">
    <property type="entry name" value="PP2C"/>
    <property type="match status" value="1"/>
</dbReference>
<keyword evidence="17" id="KW-0812">Transmembrane</keyword>
<evidence type="ECO:0000256" key="10">
    <source>
        <dbReference type="ARBA" id="ARBA00023157"/>
    </source>
</evidence>
<evidence type="ECO:0000259" key="19">
    <source>
        <dbReference type="PROSITE" id="PS51746"/>
    </source>
</evidence>
<evidence type="ECO:0000256" key="6">
    <source>
        <dbReference type="ARBA" id="ARBA00022801"/>
    </source>
</evidence>
<keyword evidence="5" id="KW-0479">Metal-binding</keyword>
<keyword evidence="11" id="KW-0325">Glycoprotein</keyword>
<feature type="domain" description="Phytocyanin" evidence="18">
    <location>
        <begin position="399"/>
        <end position="500"/>
    </location>
</feature>
<dbReference type="InterPro" id="IPR015655">
    <property type="entry name" value="PP2C"/>
</dbReference>
<evidence type="ECO:0000256" key="13">
    <source>
        <dbReference type="ARBA" id="ARBA00047761"/>
    </source>
</evidence>
<dbReference type="CDD" id="cd00143">
    <property type="entry name" value="PP2Cc"/>
    <property type="match status" value="1"/>
</dbReference>
<feature type="transmembrane region" description="Helical" evidence="17">
    <location>
        <begin position="382"/>
        <end position="403"/>
    </location>
</feature>
<dbReference type="InterPro" id="IPR036457">
    <property type="entry name" value="PPM-type-like_dom_sf"/>
</dbReference>
<dbReference type="InterPro" id="IPR001932">
    <property type="entry name" value="PPM-type_phosphatase-like_dom"/>
</dbReference>
<dbReference type="AlphaFoldDB" id="A0A498I100"/>
<comment type="caution">
    <text evidence="20">The sequence shown here is derived from an EMBL/GenBank/DDBJ whole genome shotgun (WGS) entry which is preliminary data.</text>
</comment>
<evidence type="ECO:0000256" key="11">
    <source>
        <dbReference type="ARBA" id="ARBA00023180"/>
    </source>
</evidence>
<dbReference type="FunFam" id="2.60.40.420:FF:000034">
    <property type="entry name" value="Cupredoxin superfamily protein"/>
    <property type="match status" value="1"/>
</dbReference>
<dbReference type="Proteomes" id="UP000290289">
    <property type="component" value="Chromosome 14"/>
</dbReference>
<name>A0A498I100_MALDO</name>
<evidence type="ECO:0000313" key="21">
    <source>
        <dbReference type="Proteomes" id="UP000290289"/>
    </source>
</evidence>
<dbReference type="SUPFAM" id="SSF81606">
    <property type="entry name" value="PP2C-like"/>
    <property type="match status" value="1"/>
</dbReference>
<evidence type="ECO:0000256" key="4">
    <source>
        <dbReference type="ARBA" id="ARBA00013081"/>
    </source>
</evidence>
<evidence type="ECO:0000256" key="5">
    <source>
        <dbReference type="ARBA" id="ARBA00022723"/>
    </source>
</evidence>
<keyword evidence="6 15" id="KW-0378">Hydrolase</keyword>
<dbReference type="CDD" id="cd04216">
    <property type="entry name" value="Phytocyanin"/>
    <property type="match status" value="1"/>
</dbReference>
<dbReference type="InterPro" id="IPR003245">
    <property type="entry name" value="Phytocyanin_dom"/>
</dbReference>
<evidence type="ECO:0000259" key="18">
    <source>
        <dbReference type="PROSITE" id="PS51485"/>
    </source>
</evidence>
<protein>
    <recommendedName>
        <fullName evidence="4">protein-serine/threonine phosphatase</fullName>
        <ecNumber evidence="4">3.1.3.16</ecNumber>
    </recommendedName>
</protein>
<dbReference type="STRING" id="3750.A0A498I100"/>
<reference evidence="20 21" key="1">
    <citation type="submission" date="2018-10" db="EMBL/GenBank/DDBJ databases">
        <title>A high-quality apple genome assembly.</title>
        <authorList>
            <person name="Hu J."/>
        </authorList>
    </citation>
    <scope>NUCLEOTIDE SEQUENCE [LARGE SCALE GENOMIC DNA]</scope>
    <source>
        <strain evidence="21">cv. HFTH1</strain>
        <tissue evidence="20">Young leaf</tissue>
    </source>
</reference>
<comment type="catalytic activity">
    <reaction evidence="13">
        <text>O-phospho-L-seryl-[protein] + H2O = L-seryl-[protein] + phosphate</text>
        <dbReference type="Rhea" id="RHEA:20629"/>
        <dbReference type="Rhea" id="RHEA-COMP:9863"/>
        <dbReference type="Rhea" id="RHEA-COMP:11604"/>
        <dbReference type="ChEBI" id="CHEBI:15377"/>
        <dbReference type="ChEBI" id="CHEBI:29999"/>
        <dbReference type="ChEBI" id="CHEBI:43474"/>
        <dbReference type="ChEBI" id="CHEBI:83421"/>
        <dbReference type="EC" id="3.1.3.16"/>
    </reaction>
</comment>
<evidence type="ECO:0000256" key="16">
    <source>
        <dbReference type="SAM" id="MobiDB-lite"/>
    </source>
</evidence>
<dbReference type="EC" id="3.1.3.16" evidence="4"/>
<keyword evidence="8 15" id="KW-0904">Protein phosphatase</keyword>
<keyword evidence="17" id="KW-1133">Transmembrane helix</keyword>